<name>A0AAV1FJT4_XYRNO</name>
<evidence type="ECO:0000313" key="3">
    <source>
        <dbReference type="Proteomes" id="UP001178508"/>
    </source>
</evidence>
<feature type="region of interest" description="Disordered" evidence="1">
    <location>
        <begin position="264"/>
        <end position="357"/>
    </location>
</feature>
<evidence type="ECO:0000313" key="2">
    <source>
        <dbReference type="EMBL" id="CAJ1061732.1"/>
    </source>
</evidence>
<dbReference type="InterPro" id="IPR027886">
    <property type="entry name" value="SPMIP4"/>
</dbReference>
<organism evidence="2 3">
    <name type="scientific">Xyrichtys novacula</name>
    <name type="common">Pearly razorfish</name>
    <name type="synonym">Hemipteronotus novacula</name>
    <dbReference type="NCBI Taxonomy" id="13765"/>
    <lineage>
        <taxon>Eukaryota</taxon>
        <taxon>Metazoa</taxon>
        <taxon>Chordata</taxon>
        <taxon>Craniata</taxon>
        <taxon>Vertebrata</taxon>
        <taxon>Euteleostomi</taxon>
        <taxon>Actinopterygii</taxon>
        <taxon>Neopterygii</taxon>
        <taxon>Teleostei</taxon>
        <taxon>Neoteleostei</taxon>
        <taxon>Acanthomorphata</taxon>
        <taxon>Eupercaria</taxon>
        <taxon>Labriformes</taxon>
        <taxon>Labridae</taxon>
        <taxon>Xyrichtys</taxon>
    </lineage>
</organism>
<dbReference type="EMBL" id="OY660871">
    <property type="protein sequence ID" value="CAJ1061732.1"/>
    <property type="molecule type" value="Genomic_DNA"/>
</dbReference>
<sequence>MLDINHHHLNNGRTTKSSPQHSYSARREKSKVRLNDQLIPKPTEINMGEKMIKIAMPKQHPYSSHISKFAMFPSFHPPEDPETGVRAASKPFLSPLIPNRAPDVTVLSKTIGKQATYLDRIKSQNRSVISVFLCIGAPFRHEILESPISQSKKTVMWTGEHGFLDYTKPLKGQNQVFYPTPPKTVLPNPRLCDWDLTLSERTCNMLRNLERTHWLTSYQMNYTGLGPANPLKMDDFVVKQSNPVGMDLHRTLLRERSFPVFVPSKPTQGCRGRQRSCEGRSTLSPAAADHPNLSEFPKHRTASALTNQPRPLETTVKYEAPAPDRKGHSQSKNSAGSTEAPSNELPQEVLHEQQSEGKISAYESGKKGNCKVRFDQSVSQSCQEANTVLITDTEQPLDLYNRPPSHREMEVNREKSLSDHDEPCNKKKNVKVDRNVQNQSFGAKDLAGVESELLCRSYEQEKLVKSKEMPYSTCNPCILPRPSALPDIPCKGTVGTLSLLDLQNSFSKTAAHHNFNSSITHTPVNLRDNVISGKKHNFYGINSCYLHG</sequence>
<proteinExistence type="predicted"/>
<evidence type="ECO:0000256" key="1">
    <source>
        <dbReference type="SAM" id="MobiDB-lite"/>
    </source>
</evidence>
<feature type="compositionally biased region" description="Polar residues" evidence="1">
    <location>
        <begin position="330"/>
        <end position="345"/>
    </location>
</feature>
<feature type="compositionally biased region" description="Polar residues" evidence="1">
    <location>
        <begin position="11"/>
        <end position="23"/>
    </location>
</feature>
<dbReference type="PANTHER" id="PTHR31393:SF2">
    <property type="entry name" value="CHROMOSOME 7 OPEN READING FRAME 31"/>
    <property type="match status" value="1"/>
</dbReference>
<dbReference type="AlphaFoldDB" id="A0AAV1FJT4"/>
<dbReference type="Pfam" id="PF15093">
    <property type="entry name" value="SPMIP4-like"/>
    <property type="match status" value="2"/>
</dbReference>
<dbReference type="Proteomes" id="UP001178508">
    <property type="component" value="Chromosome 8"/>
</dbReference>
<dbReference type="GO" id="GO:0005813">
    <property type="term" value="C:centrosome"/>
    <property type="evidence" value="ECO:0007669"/>
    <property type="project" value="TreeGrafter"/>
</dbReference>
<dbReference type="PANTHER" id="PTHR31393">
    <property type="entry name" value="C5ORF31"/>
    <property type="match status" value="1"/>
</dbReference>
<accession>A0AAV1FJT4</accession>
<keyword evidence="3" id="KW-1185">Reference proteome</keyword>
<feature type="region of interest" description="Disordered" evidence="1">
    <location>
        <begin position="1"/>
        <end position="31"/>
    </location>
</feature>
<reference evidence="2" key="1">
    <citation type="submission" date="2023-08" db="EMBL/GenBank/DDBJ databases">
        <authorList>
            <person name="Alioto T."/>
            <person name="Alioto T."/>
            <person name="Gomez Garrido J."/>
        </authorList>
    </citation>
    <scope>NUCLEOTIDE SEQUENCE</scope>
</reference>
<gene>
    <name evidence="2" type="ORF">XNOV1_A021331</name>
</gene>
<protein>
    <submittedName>
        <fullName evidence="2">Uncharacterized protein C7orf31 homolog</fullName>
    </submittedName>
</protein>